<evidence type="ECO:0000256" key="7">
    <source>
        <dbReference type="SAM" id="MobiDB-lite"/>
    </source>
</evidence>
<dbReference type="Proteomes" id="UP000008141">
    <property type="component" value="Unassembled WGS sequence"/>
</dbReference>
<dbReference type="Gene3D" id="3.30.200.20">
    <property type="entry name" value="Phosphorylase Kinase, domain 1"/>
    <property type="match status" value="1"/>
</dbReference>
<dbReference type="InterPro" id="IPR011009">
    <property type="entry name" value="Kinase-like_dom_sf"/>
</dbReference>
<name>E1ZH36_CHLVA</name>
<evidence type="ECO:0000313" key="9">
    <source>
        <dbReference type="Proteomes" id="UP000008141"/>
    </source>
</evidence>
<protein>
    <recommendedName>
        <fullName evidence="1">non-specific serine/threonine protein kinase</fullName>
        <ecNumber evidence="1">2.7.11.1</ecNumber>
    </recommendedName>
</protein>
<keyword evidence="3" id="KW-0808">Transferase</keyword>
<dbReference type="GO" id="GO:0004674">
    <property type="term" value="F:protein serine/threonine kinase activity"/>
    <property type="evidence" value="ECO:0007669"/>
    <property type="project" value="UniProtKB-KW"/>
</dbReference>
<evidence type="ECO:0000256" key="1">
    <source>
        <dbReference type="ARBA" id="ARBA00012513"/>
    </source>
</evidence>
<feature type="compositionally biased region" description="Low complexity" evidence="7">
    <location>
        <begin position="390"/>
        <end position="404"/>
    </location>
</feature>
<dbReference type="AlphaFoldDB" id="E1ZH36"/>
<feature type="region of interest" description="Disordered" evidence="7">
    <location>
        <begin position="454"/>
        <end position="485"/>
    </location>
</feature>
<dbReference type="OrthoDB" id="162894at2759"/>
<proteinExistence type="predicted"/>
<reference evidence="8 9" key="1">
    <citation type="journal article" date="2010" name="Plant Cell">
        <title>The Chlorella variabilis NC64A genome reveals adaptation to photosymbiosis, coevolution with viruses, and cryptic sex.</title>
        <authorList>
            <person name="Blanc G."/>
            <person name="Duncan G."/>
            <person name="Agarkova I."/>
            <person name="Borodovsky M."/>
            <person name="Gurnon J."/>
            <person name="Kuo A."/>
            <person name="Lindquist E."/>
            <person name="Lucas S."/>
            <person name="Pangilinan J."/>
            <person name="Polle J."/>
            <person name="Salamov A."/>
            <person name="Terry A."/>
            <person name="Yamada T."/>
            <person name="Dunigan D.D."/>
            <person name="Grigoriev I.V."/>
            <person name="Claverie J.M."/>
            <person name="Van Etten J.L."/>
        </authorList>
    </citation>
    <scope>NUCLEOTIDE SEQUENCE [LARGE SCALE GENOMIC DNA]</scope>
    <source>
        <strain evidence="8 9">NC64A</strain>
    </source>
</reference>
<keyword evidence="5" id="KW-0418">Kinase</keyword>
<dbReference type="InParanoid" id="E1ZH36"/>
<evidence type="ECO:0000256" key="6">
    <source>
        <dbReference type="ARBA" id="ARBA00022840"/>
    </source>
</evidence>
<feature type="region of interest" description="Disordered" evidence="7">
    <location>
        <begin position="222"/>
        <end position="259"/>
    </location>
</feature>
<evidence type="ECO:0000256" key="3">
    <source>
        <dbReference type="ARBA" id="ARBA00022679"/>
    </source>
</evidence>
<evidence type="ECO:0000256" key="2">
    <source>
        <dbReference type="ARBA" id="ARBA00022527"/>
    </source>
</evidence>
<dbReference type="KEGG" id="cvr:CHLNCDRAFT_58089"/>
<sequence length="485" mass="49396">MEQTPPPPAVAAEASGSPVASPFVATLDVRQQAQAAAATPLTPLAGPALPQPSPLRRRGYFTDVHGGGAFSRVPSLFGRLEGDRSRPLTGGAVLPTVGTAFGRAALNLSWPEGGEVSAECRDLVERLLQLEPKQRLGHRGAGEVKLHPWFAGVDWASLARQKVAFVPQPDCDTDTSYFSSKPVSQRSLALDLDSSRGELDLAAVTAAVGAAAAAAGAGAPLSPAASLASSRSQSRGGSRRPSARRRSLRQALAEPSGASLSELRGLRGATLSHSSGASAASAASLAGGDAMAVDASGGSVVRAAADLLRQQSTAGQQAQAQAQAHAWLRHAAQQPSRSATVLSGGSELPEGEPRGPLSADDEELASPSEAAAATEDGGEAASACMGRYGGAASPSASSCGSPMGSDGGGYSSGGEGGGSEASSEASGSHPHFRNFSFKNLDMLAEQNLQALRDQYEEEFSEFDRPPDLNALRSLTPSPERPPPPT</sequence>
<organism evidence="9">
    <name type="scientific">Chlorella variabilis</name>
    <name type="common">Green alga</name>
    <dbReference type="NCBI Taxonomy" id="554065"/>
    <lineage>
        <taxon>Eukaryota</taxon>
        <taxon>Viridiplantae</taxon>
        <taxon>Chlorophyta</taxon>
        <taxon>core chlorophytes</taxon>
        <taxon>Trebouxiophyceae</taxon>
        <taxon>Chlorellales</taxon>
        <taxon>Chlorellaceae</taxon>
        <taxon>Chlorella clade</taxon>
        <taxon>Chlorella</taxon>
    </lineage>
</organism>
<dbReference type="PANTHER" id="PTHR24356:SF1">
    <property type="entry name" value="SERINE_THREONINE-PROTEIN KINASE GREATWALL"/>
    <property type="match status" value="1"/>
</dbReference>
<keyword evidence="2" id="KW-0723">Serine/threonine-protein kinase</keyword>
<feature type="compositionally biased region" description="Gly residues" evidence="7">
    <location>
        <begin position="405"/>
        <end position="419"/>
    </location>
</feature>
<feature type="compositionally biased region" description="Low complexity" evidence="7">
    <location>
        <begin position="325"/>
        <end position="334"/>
    </location>
</feature>
<evidence type="ECO:0000256" key="5">
    <source>
        <dbReference type="ARBA" id="ARBA00022777"/>
    </source>
</evidence>
<feature type="compositionally biased region" description="Basic residues" evidence="7">
    <location>
        <begin position="237"/>
        <end position="248"/>
    </location>
</feature>
<evidence type="ECO:0000256" key="4">
    <source>
        <dbReference type="ARBA" id="ARBA00022741"/>
    </source>
</evidence>
<dbReference type="EC" id="2.7.11.1" evidence="1"/>
<evidence type="ECO:0000313" key="8">
    <source>
        <dbReference type="EMBL" id="EFN55050.1"/>
    </source>
</evidence>
<keyword evidence="6" id="KW-0067">ATP-binding</keyword>
<dbReference type="STRING" id="554065.E1ZH36"/>
<dbReference type="GeneID" id="17354216"/>
<dbReference type="SUPFAM" id="SSF56112">
    <property type="entry name" value="Protein kinase-like (PK-like)"/>
    <property type="match status" value="1"/>
</dbReference>
<accession>E1ZH36</accession>
<dbReference type="eggNOG" id="KOG0606">
    <property type="taxonomic scope" value="Eukaryota"/>
</dbReference>
<gene>
    <name evidence="8" type="ORF">CHLNCDRAFT_58089</name>
</gene>
<feature type="compositionally biased region" description="Low complexity" evidence="7">
    <location>
        <begin position="222"/>
        <end position="236"/>
    </location>
</feature>
<dbReference type="PANTHER" id="PTHR24356">
    <property type="entry name" value="SERINE/THREONINE-PROTEIN KINASE"/>
    <property type="match status" value="1"/>
</dbReference>
<dbReference type="RefSeq" id="XP_005847152.1">
    <property type="nucleotide sequence ID" value="XM_005847090.1"/>
</dbReference>
<keyword evidence="4" id="KW-0547">Nucleotide-binding</keyword>
<dbReference type="EMBL" id="GL433846">
    <property type="protein sequence ID" value="EFN55050.1"/>
    <property type="molecule type" value="Genomic_DNA"/>
</dbReference>
<dbReference type="Gene3D" id="1.10.510.10">
    <property type="entry name" value="Transferase(Phosphotransferase) domain 1"/>
    <property type="match status" value="1"/>
</dbReference>
<feature type="compositionally biased region" description="Low complexity" evidence="7">
    <location>
        <begin position="365"/>
        <end position="383"/>
    </location>
</feature>
<dbReference type="GO" id="GO:0035556">
    <property type="term" value="P:intracellular signal transduction"/>
    <property type="evidence" value="ECO:0007669"/>
    <property type="project" value="TreeGrafter"/>
</dbReference>
<keyword evidence="9" id="KW-1185">Reference proteome</keyword>
<feature type="region of interest" description="Disordered" evidence="7">
    <location>
        <begin position="36"/>
        <end position="58"/>
    </location>
</feature>
<feature type="compositionally biased region" description="Low complexity" evidence="7">
    <location>
        <begin position="36"/>
        <end position="48"/>
    </location>
</feature>
<feature type="region of interest" description="Disordered" evidence="7">
    <location>
        <begin position="325"/>
        <end position="434"/>
    </location>
</feature>
<dbReference type="GO" id="GO:0005524">
    <property type="term" value="F:ATP binding"/>
    <property type="evidence" value="ECO:0007669"/>
    <property type="project" value="UniProtKB-KW"/>
</dbReference>
<dbReference type="InterPro" id="IPR050236">
    <property type="entry name" value="Ser_Thr_kinase_AGC"/>
</dbReference>